<gene>
    <name evidence="9 11" type="primary">gmk</name>
    <name evidence="11" type="ORF">IAC76_03390</name>
</gene>
<evidence type="ECO:0000256" key="5">
    <source>
        <dbReference type="ARBA" id="ARBA00022741"/>
    </source>
</evidence>
<evidence type="ECO:0000256" key="7">
    <source>
        <dbReference type="ARBA" id="ARBA00022840"/>
    </source>
</evidence>
<dbReference type="InterPro" id="IPR027417">
    <property type="entry name" value="P-loop_NTPase"/>
</dbReference>
<sequence length="192" mass="21786">MNKNSGTKKLFVISGSSGVGKGTVLKGFLEKHPDFMLSISCTTRKPRSGEVDGVNYFFLTPEEFQDCIDNNKFLEWAEFAGNRYGTKKKYIQQCLEEGKDIILEIDTQGALQVKKQMPEAVLIFICPPSLETLEKRLRGRHTEDEATIQKRLNEVKIELERAENFDYKVVNDDLQTAISGLEKIISGEQEKC</sequence>
<comment type="caution">
    <text evidence="11">The sequence shown here is derived from an EMBL/GenBank/DDBJ whole genome shotgun (WGS) entry which is preliminary data.</text>
</comment>
<dbReference type="AlphaFoldDB" id="A0A9D9DN41"/>
<dbReference type="PROSITE" id="PS50052">
    <property type="entry name" value="GUANYLATE_KINASE_2"/>
    <property type="match status" value="1"/>
</dbReference>
<keyword evidence="4 9" id="KW-0808">Transferase</keyword>
<evidence type="ECO:0000256" key="9">
    <source>
        <dbReference type="HAMAP-Rule" id="MF_00328"/>
    </source>
</evidence>
<name>A0A9D9DN41_9BACT</name>
<keyword evidence="5 9" id="KW-0547">Nucleotide-binding</keyword>
<evidence type="ECO:0000256" key="4">
    <source>
        <dbReference type="ARBA" id="ARBA00022679"/>
    </source>
</evidence>
<reference evidence="11" key="2">
    <citation type="journal article" date="2021" name="PeerJ">
        <title>Extensive microbial diversity within the chicken gut microbiome revealed by metagenomics and culture.</title>
        <authorList>
            <person name="Gilroy R."/>
            <person name="Ravi A."/>
            <person name="Getino M."/>
            <person name="Pursley I."/>
            <person name="Horton D.L."/>
            <person name="Alikhan N.F."/>
            <person name="Baker D."/>
            <person name="Gharbi K."/>
            <person name="Hall N."/>
            <person name="Watson M."/>
            <person name="Adriaenssens E.M."/>
            <person name="Foster-Nyarko E."/>
            <person name="Jarju S."/>
            <person name="Secka A."/>
            <person name="Antonio M."/>
            <person name="Oren A."/>
            <person name="Chaudhuri R.R."/>
            <person name="La Ragione R."/>
            <person name="Hildebrand F."/>
            <person name="Pallen M.J."/>
        </authorList>
    </citation>
    <scope>NUCLEOTIDE SEQUENCE</scope>
    <source>
        <strain evidence="11">10192</strain>
    </source>
</reference>
<evidence type="ECO:0000256" key="1">
    <source>
        <dbReference type="ARBA" id="ARBA00005790"/>
    </source>
</evidence>
<dbReference type="SMART" id="SM00072">
    <property type="entry name" value="GuKc"/>
    <property type="match status" value="1"/>
</dbReference>
<dbReference type="GO" id="GO:0005524">
    <property type="term" value="F:ATP binding"/>
    <property type="evidence" value="ECO:0007669"/>
    <property type="project" value="UniProtKB-UniRule"/>
</dbReference>
<dbReference type="EC" id="2.7.4.8" evidence="2 9"/>
<dbReference type="HAMAP" id="MF_00328">
    <property type="entry name" value="Guanylate_kinase"/>
    <property type="match status" value="1"/>
</dbReference>
<evidence type="ECO:0000313" key="12">
    <source>
        <dbReference type="Proteomes" id="UP000823632"/>
    </source>
</evidence>
<dbReference type="GO" id="GO:0005829">
    <property type="term" value="C:cytosol"/>
    <property type="evidence" value="ECO:0007669"/>
    <property type="project" value="TreeGrafter"/>
</dbReference>
<dbReference type="PROSITE" id="PS00856">
    <property type="entry name" value="GUANYLATE_KINASE_1"/>
    <property type="match status" value="1"/>
</dbReference>
<comment type="function">
    <text evidence="9">Essential for recycling GMP and indirectly, cGMP.</text>
</comment>
<keyword evidence="6 9" id="KW-0418">Kinase</keyword>
<evidence type="ECO:0000256" key="8">
    <source>
        <dbReference type="ARBA" id="ARBA00030128"/>
    </source>
</evidence>
<comment type="similarity">
    <text evidence="1 9">Belongs to the guanylate kinase family.</text>
</comment>
<feature type="binding site" evidence="9">
    <location>
        <begin position="15"/>
        <end position="22"/>
    </location>
    <ligand>
        <name>ATP</name>
        <dbReference type="ChEBI" id="CHEBI:30616"/>
    </ligand>
</feature>
<organism evidence="11 12">
    <name type="scientific">Candidatus Scatousia excrementipullorum</name>
    <dbReference type="NCBI Taxonomy" id="2840936"/>
    <lineage>
        <taxon>Bacteria</taxon>
        <taxon>Candidatus Scatousia</taxon>
    </lineage>
</organism>
<keyword evidence="9" id="KW-0963">Cytoplasm</keyword>
<protein>
    <recommendedName>
        <fullName evidence="3 9">Guanylate kinase</fullName>
        <ecNumber evidence="2 9">2.7.4.8</ecNumber>
    </recommendedName>
    <alternativeName>
        <fullName evidence="8 9">GMP kinase</fullName>
    </alternativeName>
</protein>
<evidence type="ECO:0000256" key="3">
    <source>
        <dbReference type="ARBA" id="ARBA00016296"/>
    </source>
</evidence>
<reference evidence="11" key="1">
    <citation type="submission" date="2020-10" db="EMBL/GenBank/DDBJ databases">
        <authorList>
            <person name="Gilroy R."/>
        </authorList>
    </citation>
    <scope>NUCLEOTIDE SEQUENCE</scope>
    <source>
        <strain evidence="11">10192</strain>
    </source>
</reference>
<evidence type="ECO:0000256" key="6">
    <source>
        <dbReference type="ARBA" id="ARBA00022777"/>
    </source>
</evidence>
<dbReference type="FunFam" id="3.30.63.10:FF:000002">
    <property type="entry name" value="Guanylate kinase 1"/>
    <property type="match status" value="1"/>
</dbReference>
<dbReference type="InterPro" id="IPR017665">
    <property type="entry name" value="Guanylate_kinase"/>
</dbReference>
<dbReference type="NCBIfam" id="TIGR03263">
    <property type="entry name" value="guanyl_kin"/>
    <property type="match status" value="1"/>
</dbReference>
<accession>A0A9D9DN41</accession>
<feature type="domain" description="Guanylate kinase-like" evidence="10">
    <location>
        <begin position="8"/>
        <end position="186"/>
    </location>
</feature>
<dbReference type="PANTHER" id="PTHR23117:SF13">
    <property type="entry name" value="GUANYLATE KINASE"/>
    <property type="match status" value="1"/>
</dbReference>
<dbReference type="InterPro" id="IPR008144">
    <property type="entry name" value="Guanylate_kin-like_dom"/>
</dbReference>
<dbReference type="PANTHER" id="PTHR23117">
    <property type="entry name" value="GUANYLATE KINASE-RELATED"/>
    <property type="match status" value="1"/>
</dbReference>
<evidence type="ECO:0000256" key="2">
    <source>
        <dbReference type="ARBA" id="ARBA00012961"/>
    </source>
</evidence>
<dbReference type="Gene3D" id="3.40.50.300">
    <property type="entry name" value="P-loop containing nucleotide triphosphate hydrolases"/>
    <property type="match status" value="1"/>
</dbReference>
<proteinExistence type="inferred from homology"/>
<dbReference type="GO" id="GO:0004385">
    <property type="term" value="F:GMP kinase activity"/>
    <property type="evidence" value="ECO:0007669"/>
    <property type="project" value="UniProtKB-UniRule"/>
</dbReference>
<dbReference type="InterPro" id="IPR020590">
    <property type="entry name" value="Guanylate_kinase_CS"/>
</dbReference>
<dbReference type="Gene3D" id="3.30.63.10">
    <property type="entry name" value="Guanylate Kinase phosphate binding domain"/>
    <property type="match status" value="1"/>
</dbReference>
<dbReference type="Pfam" id="PF00625">
    <property type="entry name" value="Guanylate_kin"/>
    <property type="match status" value="1"/>
</dbReference>
<dbReference type="InterPro" id="IPR008145">
    <property type="entry name" value="GK/Ca_channel_bsu"/>
</dbReference>
<comment type="subcellular location">
    <subcellularLocation>
        <location evidence="9">Cytoplasm</location>
    </subcellularLocation>
</comment>
<comment type="catalytic activity">
    <reaction evidence="9">
        <text>GMP + ATP = GDP + ADP</text>
        <dbReference type="Rhea" id="RHEA:20780"/>
        <dbReference type="ChEBI" id="CHEBI:30616"/>
        <dbReference type="ChEBI" id="CHEBI:58115"/>
        <dbReference type="ChEBI" id="CHEBI:58189"/>
        <dbReference type="ChEBI" id="CHEBI:456216"/>
        <dbReference type="EC" id="2.7.4.8"/>
    </reaction>
</comment>
<dbReference type="Proteomes" id="UP000823632">
    <property type="component" value="Unassembled WGS sequence"/>
</dbReference>
<keyword evidence="7 9" id="KW-0067">ATP-binding</keyword>
<dbReference type="CDD" id="cd00071">
    <property type="entry name" value="GMPK"/>
    <property type="match status" value="1"/>
</dbReference>
<evidence type="ECO:0000259" key="10">
    <source>
        <dbReference type="PROSITE" id="PS50052"/>
    </source>
</evidence>
<evidence type="ECO:0000313" key="11">
    <source>
        <dbReference type="EMBL" id="MBO8430406.1"/>
    </source>
</evidence>
<dbReference type="SUPFAM" id="SSF52540">
    <property type="entry name" value="P-loop containing nucleoside triphosphate hydrolases"/>
    <property type="match status" value="1"/>
</dbReference>
<dbReference type="EMBL" id="JADIND010000074">
    <property type="protein sequence ID" value="MBO8430406.1"/>
    <property type="molecule type" value="Genomic_DNA"/>
</dbReference>